<sequence>MVSLAASKDAASHGSHHMMNYSCSCKYSQLFTQQGRNSQFPGITITSKKARGQEGNDIVRVPPLIRMAAEF</sequence>
<gene>
    <name evidence="1" type="ORF">Rin_00011000</name>
</gene>
<dbReference type="Proteomes" id="UP000004116">
    <property type="component" value="Unassembled WGS sequence"/>
</dbReference>
<keyword evidence="2" id="KW-1185">Reference proteome</keyword>
<evidence type="ECO:0000313" key="1">
    <source>
        <dbReference type="EMBL" id="EGY28944.1"/>
    </source>
</evidence>
<dbReference type="AlphaFoldDB" id="G2GZ85"/>
<comment type="caution">
    <text evidence="1">The sequence shown here is derived from an EMBL/GenBank/DDBJ whole genome shotgun (WGS) entry which is preliminary data.</text>
</comment>
<organism evidence="1 2">
    <name type="scientific">Candidatus Regiella insecticola 5.15</name>
    <dbReference type="NCBI Taxonomy" id="1005043"/>
    <lineage>
        <taxon>Bacteria</taxon>
        <taxon>Pseudomonadati</taxon>
        <taxon>Pseudomonadota</taxon>
        <taxon>Gammaproteobacteria</taxon>
        <taxon>Enterobacterales</taxon>
        <taxon>Enterobacteriaceae</taxon>
        <taxon>aphid secondary symbionts</taxon>
        <taxon>Candidatus Regiella</taxon>
    </lineage>
</organism>
<accession>G2GZ85</accession>
<name>G2GZ85_9ENTR</name>
<dbReference type="EMBL" id="AGCA01000279">
    <property type="protein sequence ID" value="EGY28944.1"/>
    <property type="molecule type" value="Genomic_DNA"/>
</dbReference>
<proteinExistence type="predicted"/>
<evidence type="ECO:0000313" key="2">
    <source>
        <dbReference type="Proteomes" id="UP000004116"/>
    </source>
</evidence>
<protein>
    <submittedName>
        <fullName evidence="1">Uncharacterized protein</fullName>
    </submittedName>
</protein>
<reference evidence="1 2" key="1">
    <citation type="journal article" date="2012" name="Genome Res.">
        <title>Genomic basis of endosymbiont-conferred protection against an insect parasitoid.</title>
        <authorList>
            <person name="Hansen A.K."/>
            <person name="Vorburger C."/>
            <person name="Moran N.A."/>
        </authorList>
    </citation>
    <scope>NUCLEOTIDE SEQUENCE [LARGE SCALE GENOMIC DNA]</scope>
    <source>
        <strain evidence="2">R5.15</strain>
    </source>
</reference>